<evidence type="ECO:0000256" key="1">
    <source>
        <dbReference type="ARBA" id="ARBA00022553"/>
    </source>
</evidence>
<evidence type="ECO:0000259" key="4">
    <source>
        <dbReference type="PROSITE" id="PS50043"/>
    </source>
</evidence>
<dbReference type="PANTHER" id="PTHR43214:SF38">
    <property type="entry name" value="NITRATE_NITRITE RESPONSE REGULATOR PROTEIN NARL"/>
    <property type="match status" value="1"/>
</dbReference>
<keyword evidence="1 3" id="KW-0597">Phosphoprotein</keyword>
<dbReference type="PROSITE" id="PS50110">
    <property type="entry name" value="RESPONSE_REGULATORY"/>
    <property type="match status" value="1"/>
</dbReference>
<evidence type="ECO:0000259" key="5">
    <source>
        <dbReference type="PROSITE" id="PS50110"/>
    </source>
</evidence>
<dbReference type="InterPro" id="IPR011006">
    <property type="entry name" value="CheY-like_superfamily"/>
</dbReference>
<dbReference type="PANTHER" id="PTHR43214">
    <property type="entry name" value="TWO-COMPONENT RESPONSE REGULATOR"/>
    <property type="match status" value="1"/>
</dbReference>
<accession>A0ABX2IDY5</accession>
<dbReference type="RefSeq" id="WP_170021176.1">
    <property type="nucleotide sequence ID" value="NZ_JABCSC020000001.1"/>
</dbReference>
<dbReference type="InterPro" id="IPR001789">
    <property type="entry name" value="Sig_transdc_resp-reg_receiver"/>
</dbReference>
<keyword evidence="7" id="KW-1185">Reference proteome</keyword>
<dbReference type="PROSITE" id="PS50043">
    <property type="entry name" value="HTH_LUXR_2"/>
    <property type="match status" value="1"/>
</dbReference>
<dbReference type="SUPFAM" id="SSF46894">
    <property type="entry name" value="C-terminal effector domain of the bipartite response regulators"/>
    <property type="match status" value="1"/>
</dbReference>
<feature type="domain" description="HTH luxR-type" evidence="4">
    <location>
        <begin position="155"/>
        <end position="222"/>
    </location>
</feature>
<dbReference type="Pfam" id="PF00196">
    <property type="entry name" value="GerE"/>
    <property type="match status" value="1"/>
</dbReference>
<proteinExistence type="predicted"/>
<dbReference type="InterPro" id="IPR039420">
    <property type="entry name" value="WalR-like"/>
</dbReference>
<dbReference type="CDD" id="cd06170">
    <property type="entry name" value="LuxR_C_like"/>
    <property type="match status" value="1"/>
</dbReference>
<dbReference type="SUPFAM" id="SSF52172">
    <property type="entry name" value="CheY-like"/>
    <property type="match status" value="1"/>
</dbReference>
<organism evidence="6 7">
    <name type="scientific">Uliginosibacterium aquaticum</name>
    <dbReference type="NCBI Taxonomy" id="2731212"/>
    <lineage>
        <taxon>Bacteria</taxon>
        <taxon>Pseudomonadati</taxon>
        <taxon>Pseudomonadota</taxon>
        <taxon>Betaproteobacteria</taxon>
        <taxon>Rhodocyclales</taxon>
        <taxon>Zoogloeaceae</taxon>
        <taxon>Uliginosibacterium</taxon>
    </lineage>
</organism>
<evidence type="ECO:0000256" key="3">
    <source>
        <dbReference type="PROSITE-ProRule" id="PRU00169"/>
    </source>
</evidence>
<name>A0ABX2IDY5_9RHOO</name>
<comment type="caution">
    <text evidence="6">The sequence shown here is derived from an EMBL/GenBank/DDBJ whole genome shotgun (WGS) entry which is preliminary data.</text>
</comment>
<dbReference type="SMART" id="SM00421">
    <property type="entry name" value="HTH_LUXR"/>
    <property type="match status" value="1"/>
</dbReference>
<keyword evidence="2" id="KW-0238">DNA-binding</keyword>
<dbReference type="Proteomes" id="UP000778523">
    <property type="component" value="Unassembled WGS sequence"/>
</dbReference>
<dbReference type="Pfam" id="PF00072">
    <property type="entry name" value="Response_reg"/>
    <property type="match status" value="1"/>
</dbReference>
<reference evidence="6 7" key="1">
    <citation type="submission" date="2020-06" db="EMBL/GenBank/DDBJ databases">
        <title>Draft genome of Uliginosibacterium sp. IMCC34675.</title>
        <authorList>
            <person name="Song J."/>
        </authorList>
    </citation>
    <scope>NUCLEOTIDE SEQUENCE [LARGE SCALE GENOMIC DNA]</scope>
    <source>
        <strain evidence="6 7">IMCC34675</strain>
    </source>
</reference>
<dbReference type="InterPro" id="IPR016032">
    <property type="entry name" value="Sig_transdc_resp-reg_C-effctor"/>
</dbReference>
<feature type="modified residue" description="4-aspartylphosphate" evidence="3">
    <location>
        <position position="61"/>
    </location>
</feature>
<dbReference type="Gene3D" id="3.40.50.2300">
    <property type="match status" value="1"/>
</dbReference>
<feature type="domain" description="Response regulatory" evidence="5">
    <location>
        <begin position="9"/>
        <end position="125"/>
    </location>
</feature>
<evidence type="ECO:0000313" key="6">
    <source>
        <dbReference type="EMBL" id="NSL54723.1"/>
    </source>
</evidence>
<dbReference type="CDD" id="cd17535">
    <property type="entry name" value="REC_NarL-like"/>
    <property type="match status" value="1"/>
</dbReference>
<dbReference type="EMBL" id="JABCSC020000001">
    <property type="protein sequence ID" value="NSL54723.1"/>
    <property type="molecule type" value="Genomic_DNA"/>
</dbReference>
<gene>
    <name evidence="6" type="ORF">HJ583_006785</name>
</gene>
<evidence type="ECO:0000313" key="7">
    <source>
        <dbReference type="Proteomes" id="UP000778523"/>
    </source>
</evidence>
<dbReference type="InterPro" id="IPR000792">
    <property type="entry name" value="Tscrpt_reg_LuxR_C"/>
</dbReference>
<dbReference type="SMART" id="SM00448">
    <property type="entry name" value="REC"/>
    <property type="match status" value="1"/>
</dbReference>
<dbReference type="PROSITE" id="PS00622">
    <property type="entry name" value="HTH_LUXR_1"/>
    <property type="match status" value="1"/>
</dbReference>
<sequence length="230" mass="24744">MNETAAPIRVMLVDDHKAILWGLQRLVESAAPAMEVVATAASSNELLAGAKRARPHVVLLDLDLNGESSLASLPYLRQLCEARVLILTGDRHPASHRAAISAGARGVVLKDEPAEVVLQAIEHVHAGGLWLDQRLMDGMLSLIAPNMEAPVMDDSERRIAALTARERSIIRTLLASPGARTADIAALLQVGEHTLRNQLSALYEKLGVRNRIDLFAFASEHGLGEGGEQP</sequence>
<dbReference type="InterPro" id="IPR058245">
    <property type="entry name" value="NreC/VraR/RcsB-like_REC"/>
</dbReference>
<evidence type="ECO:0000256" key="2">
    <source>
        <dbReference type="ARBA" id="ARBA00023125"/>
    </source>
</evidence>
<protein>
    <submittedName>
        <fullName evidence="6">Response regulator transcription factor</fullName>
    </submittedName>
</protein>